<keyword evidence="3" id="KW-1185">Reference proteome</keyword>
<evidence type="ECO:0000256" key="1">
    <source>
        <dbReference type="SAM" id="MobiDB-lite"/>
    </source>
</evidence>
<organism evidence="2 3">
    <name type="scientific">Streptomyces nigrescens</name>
    <dbReference type="NCBI Taxonomy" id="1920"/>
    <lineage>
        <taxon>Bacteria</taxon>
        <taxon>Bacillati</taxon>
        <taxon>Actinomycetota</taxon>
        <taxon>Actinomycetes</taxon>
        <taxon>Kitasatosporales</taxon>
        <taxon>Streptomycetaceae</taxon>
        <taxon>Streptomyces</taxon>
    </lineage>
</organism>
<feature type="region of interest" description="Disordered" evidence="1">
    <location>
        <begin position="1"/>
        <end position="32"/>
    </location>
</feature>
<accession>A0ABM7ZUV4</accession>
<reference evidence="2" key="1">
    <citation type="submission" date="2022-06" db="EMBL/GenBank/DDBJ databases">
        <title>Complete genome sequence of Streptomyces nigrescens HEK616.</title>
        <authorList>
            <person name="Asamizu S."/>
            <person name="Onaka H."/>
        </authorList>
    </citation>
    <scope>NUCLEOTIDE SEQUENCE</scope>
    <source>
        <strain evidence="2">HEK616</strain>
    </source>
</reference>
<name>A0ABM7ZUV4_STRNI</name>
<sequence length="50" mass="5494">MTGHLTDHRDRQRVGATFPPRSAKVTGTQSAPARMTTHLSDVDGMHAFFV</sequence>
<dbReference type="RefSeq" id="WP_261953791.1">
    <property type="nucleotide sequence ID" value="NZ_AP026073.1"/>
</dbReference>
<evidence type="ECO:0000313" key="3">
    <source>
        <dbReference type="Proteomes" id="UP001059597"/>
    </source>
</evidence>
<protein>
    <submittedName>
        <fullName evidence="2">Uncharacterized protein</fullName>
    </submittedName>
</protein>
<evidence type="ECO:0000313" key="2">
    <source>
        <dbReference type="EMBL" id="BDM69963.1"/>
    </source>
</evidence>
<dbReference type="EMBL" id="AP026073">
    <property type="protein sequence ID" value="BDM69963.1"/>
    <property type="molecule type" value="Genomic_DNA"/>
</dbReference>
<proteinExistence type="predicted"/>
<feature type="compositionally biased region" description="Basic and acidic residues" evidence="1">
    <location>
        <begin position="1"/>
        <end position="13"/>
    </location>
</feature>
<gene>
    <name evidence="2" type="ORF">HEK616_34500</name>
</gene>
<dbReference type="Proteomes" id="UP001059597">
    <property type="component" value="Chromosome"/>
</dbReference>